<dbReference type="EMBL" id="JAGFBR010000017">
    <property type="protein sequence ID" value="KAH0451923.1"/>
    <property type="molecule type" value="Genomic_DNA"/>
</dbReference>
<evidence type="ECO:0000313" key="2">
    <source>
        <dbReference type="Proteomes" id="UP000775213"/>
    </source>
</evidence>
<gene>
    <name evidence="1" type="ORF">IEQ34_019222</name>
</gene>
<accession>A0AAV7G9C2</accession>
<sequence length="62" mass="6445">MVAGPCRPRPAAVSEAVVAVMFHTRIKIATRKTVPEIFANGEVAGGGGGGGWPTIVQWPGRM</sequence>
<dbReference type="Proteomes" id="UP000775213">
    <property type="component" value="Unassembled WGS sequence"/>
</dbReference>
<name>A0AAV7G9C2_DENCH</name>
<proteinExistence type="predicted"/>
<organism evidence="1 2">
    <name type="scientific">Dendrobium chrysotoxum</name>
    <name type="common">Orchid</name>
    <dbReference type="NCBI Taxonomy" id="161865"/>
    <lineage>
        <taxon>Eukaryota</taxon>
        <taxon>Viridiplantae</taxon>
        <taxon>Streptophyta</taxon>
        <taxon>Embryophyta</taxon>
        <taxon>Tracheophyta</taxon>
        <taxon>Spermatophyta</taxon>
        <taxon>Magnoliopsida</taxon>
        <taxon>Liliopsida</taxon>
        <taxon>Asparagales</taxon>
        <taxon>Orchidaceae</taxon>
        <taxon>Epidendroideae</taxon>
        <taxon>Malaxideae</taxon>
        <taxon>Dendrobiinae</taxon>
        <taxon>Dendrobium</taxon>
    </lineage>
</organism>
<reference evidence="1 2" key="1">
    <citation type="journal article" date="2021" name="Hortic Res">
        <title>Chromosome-scale assembly of the Dendrobium chrysotoxum genome enhances the understanding of orchid evolution.</title>
        <authorList>
            <person name="Zhang Y."/>
            <person name="Zhang G.Q."/>
            <person name="Zhang D."/>
            <person name="Liu X.D."/>
            <person name="Xu X.Y."/>
            <person name="Sun W.H."/>
            <person name="Yu X."/>
            <person name="Zhu X."/>
            <person name="Wang Z.W."/>
            <person name="Zhao X."/>
            <person name="Zhong W.Y."/>
            <person name="Chen H."/>
            <person name="Yin W.L."/>
            <person name="Huang T."/>
            <person name="Niu S.C."/>
            <person name="Liu Z.J."/>
        </authorList>
    </citation>
    <scope>NUCLEOTIDE SEQUENCE [LARGE SCALE GENOMIC DNA]</scope>
    <source>
        <strain evidence="1">Lindl</strain>
    </source>
</reference>
<dbReference type="AlphaFoldDB" id="A0AAV7G9C2"/>
<protein>
    <submittedName>
        <fullName evidence="1">Uncharacterized protein</fullName>
    </submittedName>
</protein>
<evidence type="ECO:0000313" key="1">
    <source>
        <dbReference type="EMBL" id="KAH0451923.1"/>
    </source>
</evidence>
<comment type="caution">
    <text evidence="1">The sequence shown here is derived from an EMBL/GenBank/DDBJ whole genome shotgun (WGS) entry which is preliminary data.</text>
</comment>
<keyword evidence="2" id="KW-1185">Reference proteome</keyword>